<dbReference type="EMBL" id="VSUB01000017">
    <property type="protein sequence ID" value="MYY65658.1"/>
    <property type="molecule type" value="Genomic_DNA"/>
</dbReference>
<sequence length="77" mass="9075">MRMPSKVTDYRDSTLANFPKVMKELDKQSLTPQALFKKTRRYFNNVGEFVETLDCLYLLDKIFIDEETGVIHSVKRN</sequence>
<reference evidence="1 2" key="1">
    <citation type="journal article" date="2020" name="Food Funct.">
        <title>Screening of Lactobacillus salivarius strains from the feces of Chinese populations and the evaluation of their effects against intestinal inflammation in mice.</title>
        <authorList>
            <person name="Zhai Q."/>
            <person name="Shen X."/>
            <person name="Cen S."/>
            <person name="Zhang C."/>
            <person name="Tian F."/>
            <person name="Zhao J."/>
            <person name="Zhang H."/>
            <person name="Xue Y."/>
            <person name="Chen W."/>
        </authorList>
    </citation>
    <scope>NUCLEOTIDE SEQUENCE [LARGE SCALE GENOMIC DNA]</scope>
    <source>
        <strain evidence="1 2">FYNDL5_1.scaf</strain>
    </source>
</reference>
<name>A0A6N9ITL1_9LACO</name>
<dbReference type="AlphaFoldDB" id="A0A6N9ITL1"/>
<dbReference type="InterPro" id="IPR046900">
    <property type="entry name" value="ABC-3C_MC7"/>
</dbReference>
<protein>
    <submittedName>
        <fullName evidence="1">Uncharacterized protein</fullName>
    </submittedName>
</protein>
<dbReference type="Proteomes" id="UP000471678">
    <property type="component" value="Unassembled WGS sequence"/>
</dbReference>
<gene>
    <name evidence="1" type="ORF">FYL25_09680</name>
</gene>
<accession>A0A6N9ITL1</accession>
<proteinExistence type="predicted"/>
<comment type="caution">
    <text evidence="1">The sequence shown here is derived from an EMBL/GenBank/DDBJ whole genome shotgun (WGS) entry which is preliminary data.</text>
</comment>
<evidence type="ECO:0000313" key="1">
    <source>
        <dbReference type="EMBL" id="MYY65658.1"/>
    </source>
</evidence>
<organism evidence="1 2">
    <name type="scientific">Ligilactobacillus salivarius</name>
    <dbReference type="NCBI Taxonomy" id="1624"/>
    <lineage>
        <taxon>Bacteria</taxon>
        <taxon>Bacillati</taxon>
        <taxon>Bacillota</taxon>
        <taxon>Bacilli</taxon>
        <taxon>Lactobacillales</taxon>
        <taxon>Lactobacillaceae</taxon>
        <taxon>Ligilactobacillus</taxon>
    </lineage>
</organism>
<evidence type="ECO:0000313" key="2">
    <source>
        <dbReference type="Proteomes" id="UP000471678"/>
    </source>
</evidence>
<dbReference type="Pfam" id="PF20292">
    <property type="entry name" value="MC7"/>
    <property type="match status" value="1"/>
</dbReference>